<dbReference type="PRINTS" id="PR00420">
    <property type="entry name" value="RNGMNOXGNASE"/>
</dbReference>
<sequence length="392" mass="42301">MRSTTVLISGASIAGPSLAYWLRRYGFTPTVVERAPALREGGQAVDFRGHVHMALLRKMGLLDDVKRMRTRPGRWDIVDSEGRPIVSLPPEFAGGEVEILRGDLVRLLYDRTKDDAEYVFGDSIAAMTETPDGVEVAFDSGAVRTFDLVVGADGLHSGVRRLAFGPESRFVRPSGYHVALFNAPDHLGLGQGTLLYNEPGRALGVTAVPGGALNVMAVFHAEGLGYDRQDVSGQRRIVADAYAGAGWEVPRLLEHLPTAPDFYFDTIGLVRMDRFTQGRVALIGDAGYGATFGGMGAGMALVSSHVLAGELAAAGGDHRTGFAEYENLIRGFAKACQRIGANSGPFLAPPTRARIRRRNRLYRVMTSRLLAGVLDRLTTKAATSITLREYPG</sequence>
<accession>A0ABQ4G9L3</accession>
<evidence type="ECO:0000313" key="3">
    <source>
        <dbReference type="Proteomes" id="UP000603904"/>
    </source>
</evidence>
<dbReference type="RefSeq" id="WP_204060814.1">
    <property type="nucleotide sequence ID" value="NZ_BAAAGP010000035.1"/>
</dbReference>
<dbReference type="Gene3D" id="3.30.9.10">
    <property type="entry name" value="D-Amino Acid Oxidase, subunit A, domain 2"/>
    <property type="match status" value="1"/>
</dbReference>
<dbReference type="InterPro" id="IPR002938">
    <property type="entry name" value="FAD-bd"/>
</dbReference>
<reference evidence="2 3" key="1">
    <citation type="submission" date="2021-01" db="EMBL/GenBank/DDBJ databases">
        <title>Whole genome shotgun sequence of Microbispora corallina NBRC 16416.</title>
        <authorList>
            <person name="Komaki H."/>
            <person name="Tamura T."/>
        </authorList>
    </citation>
    <scope>NUCLEOTIDE SEQUENCE [LARGE SCALE GENOMIC DNA]</scope>
    <source>
        <strain evidence="2 3">NBRC 16416</strain>
    </source>
</reference>
<gene>
    <name evidence="2" type="ORF">Mco01_67520</name>
</gene>
<feature type="domain" description="FAD-binding" evidence="1">
    <location>
        <begin position="4"/>
        <end position="162"/>
    </location>
</feature>
<organism evidence="2 3">
    <name type="scientific">Microbispora corallina</name>
    <dbReference type="NCBI Taxonomy" id="83302"/>
    <lineage>
        <taxon>Bacteria</taxon>
        <taxon>Bacillati</taxon>
        <taxon>Actinomycetota</taxon>
        <taxon>Actinomycetes</taxon>
        <taxon>Streptosporangiales</taxon>
        <taxon>Streptosporangiaceae</taxon>
        <taxon>Microbispora</taxon>
    </lineage>
</organism>
<dbReference type="PANTHER" id="PTHR46865">
    <property type="entry name" value="OXIDOREDUCTASE-RELATED"/>
    <property type="match status" value="1"/>
</dbReference>
<dbReference type="InterPro" id="IPR051704">
    <property type="entry name" value="FAD_aromatic-hydroxylase"/>
</dbReference>
<dbReference type="Pfam" id="PF01494">
    <property type="entry name" value="FAD_binding_3"/>
    <property type="match status" value="1"/>
</dbReference>
<dbReference type="Proteomes" id="UP000603904">
    <property type="component" value="Unassembled WGS sequence"/>
</dbReference>
<keyword evidence="3" id="KW-1185">Reference proteome</keyword>
<dbReference type="EMBL" id="BOOC01000044">
    <property type="protein sequence ID" value="GIH43752.1"/>
    <property type="molecule type" value="Genomic_DNA"/>
</dbReference>
<dbReference type="SUPFAM" id="SSF51905">
    <property type="entry name" value="FAD/NAD(P)-binding domain"/>
    <property type="match status" value="1"/>
</dbReference>
<dbReference type="Gene3D" id="3.50.50.60">
    <property type="entry name" value="FAD/NAD(P)-binding domain"/>
    <property type="match status" value="1"/>
</dbReference>
<proteinExistence type="predicted"/>
<dbReference type="PANTHER" id="PTHR46865:SF2">
    <property type="entry name" value="MONOOXYGENASE"/>
    <property type="match status" value="1"/>
</dbReference>
<name>A0ABQ4G9L3_9ACTN</name>
<evidence type="ECO:0000313" key="2">
    <source>
        <dbReference type="EMBL" id="GIH43752.1"/>
    </source>
</evidence>
<evidence type="ECO:0000259" key="1">
    <source>
        <dbReference type="Pfam" id="PF01494"/>
    </source>
</evidence>
<protein>
    <submittedName>
        <fullName evidence="2">FAD-dependent oxidoreductase</fullName>
    </submittedName>
</protein>
<dbReference type="InterPro" id="IPR036188">
    <property type="entry name" value="FAD/NAD-bd_sf"/>
</dbReference>
<comment type="caution">
    <text evidence="2">The sequence shown here is derived from an EMBL/GenBank/DDBJ whole genome shotgun (WGS) entry which is preliminary data.</text>
</comment>